<evidence type="ECO:0000256" key="1">
    <source>
        <dbReference type="ARBA" id="ARBA00022737"/>
    </source>
</evidence>
<evidence type="ECO:0000256" key="4">
    <source>
        <dbReference type="SAM" id="SignalP"/>
    </source>
</evidence>
<keyword evidence="4" id="KW-0732">Signal</keyword>
<evidence type="ECO:0000313" key="8">
    <source>
        <dbReference type="Proteomes" id="UP000469558"/>
    </source>
</evidence>
<dbReference type="PANTHER" id="PTHR10039:SF17">
    <property type="entry name" value="FUNGAL STAND N-TERMINAL GOODBYE DOMAIN-CONTAINING PROTEIN-RELATED"/>
    <property type="match status" value="1"/>
</dbReference>
<name>A0A8T9CIX8_9HELO</name>
<dbReference type="Pfam" id="PF22939">
    <property type="entry name" value="WHD_GPIID"/>
    <property type="match status" value="1"/>
</dbReference>
<dbReference type="PANTHER" id="PTHR10039">
    <property type="entry name" value="AMELOGENIN"/>
    <property type="match status" value="1"/>
</dbReference>
<gene>
    <name evidence="7" type="primary">klc-2</name>
    <name evidence="7" type="ORF">LSUE1_G000098</name>
</gene>
<dbReference type="Proteomes" id="UP000469558">
    <property type="component" value="Unassembled WGS sequence"/>
</dbReference>
<dbReference type="Pfam" id="PF13432">
    <property type="entry name" value="TPR_16"/>
    <property type="match status" value="1"/>
</dbReference>
<keyword evidence="8" id="KW-1185">Reference proteome</keyword>
<feature type="domain" description="Nephrocystin 3-like N-terminal" evidence="6">
    <location>
        <begin position="169"/>
        <end position="331"/>
    </location>
</feature>
<feature type="signal peptide" evidence="4">
    <location>
        <begin position="1"/>
        <end position="23"/>
    </location>
</feature>
<evidence type="ECO:0000259" key="6">
    <source>
        <dbReference type="Pfam" id="PF24883"/>
    </source>
</evidence>
<dbReference type="SUPFAM" id="SSF48452">
    <property type="entry name" value="TPR-like"/>
    <property type="match status" value="4"/>
</dbReference>
<dbReference type="InterPro" id="IPR054471">
    <property type="entry name" value="GPIID_WHD"/>
</dbReference>
<dbReference type="PROSITE" id="PS50005">
    <property type="entry name" value="TPR"/>
    <property type="match status" value="2"/>
</dbReference>
<proteinExistence type="predicted"/>
<dbReference type="Gene3D" id="1.25.40.10">
    <property type="entry name" value="Tetratricopeptide repeat domain"/>
    <property type="match status" value="4"/>
</dbReference>
<dbReference type="Gene3D" id="3.40.50.300">
    <property type="entry name" value="P-loop containing nucleotide triphosphate hydrolases"/>
    <property type="match status" value="1"/>
</dbReference>
<dbReference type="InterPro" id="IPR019734">
    <property type="entry name" value="TPR_rpt"/>
</dbReference>
<dbReference type="SUPFAM" id="SSF52540">
    <property type="entry name" value="P-loop containing nucleoside triphosphate hydrolases"/>
    <property type="match status" value="1"/>
</dbReference>
<reference evidence="7 8" key="1">
    <citation type="submission" date="2018-05" db="EMBL/GenBank/DDBJ databases">
        <title>Genome sequencing and assembly of the regulated plant pathogen Lachnellula willkommii and related sister species for the development of diagnostic species identification markers.</title>
        <authorList>
            <person name="Giroux E."/>
            <person name="Bilodeau G."/>
        </authorList>
    </citation>
    <scope>NUCLEOTIDE SEQUENCE [LARGE SCALE GENOMIC DNA]</scope>
    <source>
        <strain evidence="7 8">CBS 268.59</strain>
    </source>
</reference>
<comment type="caution">
    <text evidence="7">The sequence shown here is derived from an EMBL/GenBank/DDBJ whole genome shotgun (WGS) entry which is preliminary data.</text>
</comment>
<dbReference type="Pfam" id="PF13174">
    <property type="entry name" value="TPR_6"/>
    <property type="match status" value="1"/>
</dbReference>
<dbReference type="Pfam" id="PF24883">
    <property type="entry name" value="NPHP3_N"/>
    <property type="match status" value="1"/>
</dbReference>
<feature type="domain" description="GPI inositol-deacylase winged helix" evidence="5">
    <location>
        <begin position="447"/>
        <end position="522"/>
    </location>
</feature>
<dbReference type="InterPro" id="IPR056884">
    <property type="entry name" value="NPHP3-like_N"/>
</dbReference>
<dbReference type="InterPro" id="IPR027417">
    <property type="entry name" value="P-loop_NTPase"/>
</dbReference>
<evidence type="ECO:0000256" key="3">
    <source>
        <dbReference type="SAM" id="MobiDB-lite"/>
    </source>
</evidence>
<evidence type="ECO:0000259" key="5">
    <source>
        <dbReference type="Pfam" id="PF22939"/>
    </source>
</evidence>
<accession>A0A8T9CIX8</accession>
<organism evidence="7 8">
    <name type="scientific">Lachnellula suecica</name>
    <dbReference type="NCBI Taxonomy" id="602035"/>
    <lineage>
        <taxon>Eukaryota</taxon>
        <taxon>Fungi</taxon>
        <taxon>Dikarya</taxon>
        <taxon>Ascomycota</taxon>
        <taxon>Pezizomycotina</taxon>
        <taxon>Leotiomycetes</taxon>
        <taxon>Helotiales</taxon>
        <taxon>Lachnaceae</taxon>
        <taxon>Lachnellula</taxon>
    </lineage>
</organism>
<evidence type="ECO:0000256" key="2">
    <source>
        <dbReference type="PROSITE-ProRule" id="PRU00339"/>
    </source>
</evidence>
<dbReference type="OrthoDB" id="1658288at2759"/>
<sequence length="1381" mass="156429">MAEALAIIGVVLPLAGVATKSLAELCRLYASKKEMSEAIESASKQLSPHRHLDRNREKASSRSALIEDCQNQITKLSSLIGRVKPVSTGSRTFQTSKKAVAWRFKYGSEFKDIMARINSLTSTITGYLTMRNGIIMDETLLLARKGKEQQYTEWLQPCEFDFIGKKLEGTCGWIWNEEPFSAWIDRENTGQQNRLLCIHGVHGTGKSVLASSIVDSLKDKQFQTLFFSFCGADGSRKSVEHLLRTILWQQLQRVDAEVRQKTMQELMEHGPINTSGLLQALIKVGNLTTTPIYCIVDGIDESNDVWSDPSEGGLNLILRLRKDLPYFRILLLGRPAALWEALRHTDLHIEMTPNAVKEDIRRFIHAETGKLEAIGTEDLRAQVKRTLEDKSDGIFLWVKMMFGELRKAANADEVEKMLCILPRGLHKAYSFLFGRLLERLGTLELNRAQSLLQIIMAACRPLSIDELCYTYALVSEPGVEISKHLMPRPDKGILDVCGDFITISSGTVRLGHMSVKEFLTRPKSQFETEEPEISCFHINLEDTNRLLGSACLRYLADCEYGFPLSDGDTFTGLETQNLLLRYATRYGSVHLMNSGNPTNELLKQINDFLASRKASSWIEYLLLLLVHYDADGITIDEFDNFTEWYDRAIGELCLDSKIDIRLKEEIAYRKKVYGDNDVRTETWGNATVWLRGDNDPADDHQSLVGLKSVDRPHEHVSQALMIFGSGIFSVQSQARLVLSLARVWNMPSVRADPLDIIFNMMLSMTNRLPIYALLGIGNYYYRNGELNKALKLQEAAMRRLEGAENKMECVVLNDIGYTLHEMKKHIESEQTHRKEVLKREHIFGASHRTTLDAKFLVARQLFSQGRYDEAEVIVIEVAEKSDNFLGEAHALTLNNLRLWGSILYKDARFEEAERPYRKVFETGKLLPGDTHKKTIDAAVALCCTLERSGKLLQAEMICREVAEMRGKLLGESHIDTIEAQFHIGRFLYCQRKYEQAADHLRKKATAEENILARDHNLSLQIPNLLGKSLYKSGKFAEAIDAFKNSATFSEETLWLCASPTISSWKYLGLSLFEQGEFAEAIEVFQKLIASEEENLGLNHSTTLYDLNTFCHILYDIGDYGHAEVIARDLVHRYDSAYGSEHMDTTQMVLMLGYALARQGKFDEAMEQYQRTVKQLDVHLEAGYFTHLELLTALGRLQVARGNDFEAVTMYKRAGRGYIDFAMSFTGTVTGMFWLSESLLCQGKYSEAEETIRPVINDVEMRQSVTPKLLAGCRLNLAEALENQEKYLEAEVLYRAALEEISPQNNRLRMKQKPRLTAQEEEDVEFIVTEAEAGISYCQKSKELYEGNDGALKKIVALADGEAQKSDEDENLREHSDALIVG</sequence>
<keyword evidence="1" id="KW-0677">Repeat</keyword>
<protein>
    <submittedName>
        <fullName evidence="7">Kinesin light chain</fullName>
    </submittedName>
</protein>
<feature type="repeat" description="TPR" evidence="2">
    <location>
        <begin position="1061"/>
        <end position="1094"/>
    </location>
</feature>
<feature type="region of interest" description="Disordered" evidence="3">
    <location>
        <begin position="40"/>
        <end position="61"/>
    </location>
</feature>
<feature type="repeat" description="TPR" evidence="2">
    <location>
        <begin position="1145"/>
        <end position="1178"/>
    </location>
</feature>
<feature type="chain" id="PRO_5035763175" evidence="4">
    <location>
        <begin position="24"/>
        <end position="1381"/>
    </location>
</feature>
<keyword evidence="2" id="KW-0802">TPR repeat</keyword>
<evidence type="ECO:0000313" key="7">
    <source>
        <dbReference type="EMBL" id="TVY85568.1"/>
    </source>
</evidence>
<dbReference type="EMBL" id="QGMK01000001">
    <property type="protein sequence ID" value="TVY85568.1"/>
    <property type="molecule type" value="Genomic_DNA"/>
</dbReference>
<feature type="region of interest" description="Disordered" evidence="3">
    <location>
        <begin position="1362"/>
        <end position="1381"/>
    </location>
</feature>
<dbReference type="SMART" id="SM00028">
    <property type="entry name" value="TPR"/>
    <property type="match status" value="7"/>
</dbReference>
<dbReference type="InterPro" id="IPR011990">
    <property type="entry name" value="TPR-like_helical_dom_sf"/>
</dbReference>